<keyword evidence="3" id="KW-0808">Transferase</keyword>
<dbReference type="InterPro" id="IPR000644">
    <property type="entry name" value="CBS_dom"/>
</dbReference>
<dbReference type="Gene3D" id="3.90.550.10">
    <property type="entry name" value="Spore Coat Polysaccharide Biosynthesis Protein SpsA, Chain A"/>
    <property type="match status" value="1"/>
</dbReference>
<keyword evidence="1" id="KW-0129">CBS domain</keyword>
<dbReference type="SUPFAM" id="SSF53448">
    <property type="entry name" value="Nucleotide-diphospho-sugar transferases"/>
    <property type="match status" value="1"/>
</dbReference>
<dbReference type="PROSITE" id="PS51371">
    <property type="entry name" value="CBS"/>
    <property type="match status" value="1"/>
</dbReference>
<evidence type="ECO:0000259" key="2">
    <source>
        <dbReference type="PROSITE" id="PS51371"/>
    </source>
</evidence>
<dbReference type="PANTHER" id="PTHR22572">
    <property type="entry name" value="SUGAR-1-PHOSPHATE GUANYL TRANSFERASE"/>
    <property type="match status" value="1"/>
</dbReference>
<dbReference type="AlphaFoldDB" id="A0A6I6AAC5"/>
<protein>
    <submittedName>
        <fullName evidence="3">NTP transferase domain-containing protein</fullName>
    </submittedName>
</protein>
<name>A0A6I6AAC5_9PLAN</name>
<evidence type="ECO:0000313" key="4">
    <source>
        <dbReference type="Proteomes" id="UP000427281"/>
    </source>
</evidence>
<dbReference type="InterPro" id="IPR050486">
    <property type="entry name" value="Mannose-1P_guanyltransferase"/>
</dbReference>
<dbReference type="InterPro" id="IPR046342">
    <property type="entry name" value="CBS_dom_sf"/>
</dbReference>
<dbReference type="Proteomes" id="UP000427281">
    <property type="component" value="Chromosome"/>
</dbReference>
<dbReference type="SUPFAM" id="SSF54631">
    <property type="entry name" value="CBS-domain pair"/>
    <property type="match status" value="1"/>
</dbReference>
<organism evidence="3 4">
    <name type="scientific">Gimesia benthica</name>
    <dbReference type="NCBI Taxonomy" id="2608982"/>
    <lineage>
        <taxon>Bacteria</taxon>
        <taxon>Pseudomonadati</taxon>
        <taxon>Planctomycetota</taxon>
        <taxon>Planctomycetia</taxon>
        <taxon>Planctomycetales</taxon>
        <taxon>Planctomycetaceae</taxon>
        <taxon>Gimesia</taxon>
    </lineage>
</organism>
<dbReference type="CDD" id="cd06426">
    <property type="entry name" value="NTP_transferase_like_2"/>
    <property type="match status" value="1"/>
</dbReference>
<proteinExistence type="predicted"/>
<dbReference type="GO" id="GO:0016740">
    <property type="term" value="F:transferase activity"/>
    <property type="evidence" value="ECO:0007669"/>
    <property type="project" value="UniProtKB-KW"/>
</dbReference>
<dbReference type="InterPro" id="IPR005835">
    <property type="entry name" value="NTP_transferase_dom"/>
</dbReference>
<keyword evidence="4" id="KW-1185">Reference proteome</keyword>
<dbReference type="Gene3D" id="3.10.580.10">
    <property type="entry name" value="CBS-domain"/>
    <property type="match status" value="1"/>
</dbReference>
<dbReference type="Pfam" id="PF00483">
    <property type="entry name" value="NTP_transferase"/>
    <property type="match status" value="1"/>
</dbReference>
<sequence length="377" mass="41229">MDFMNDCLISASADIKEAIRAIEAGKKGIAVVVDPAQKLQGVITDGDVRRGLLAGLRLQDSVTQIMNCRPTRADVAMPQSSLVELLDSSGLEAMPLVDAENRVVKVVLSSELTRRTDTGQATGYSCALIMAGGEGRRLLPLTENLPKPLVEVGGMPLIERQVRRLATAGVERIYIAVNYLAEMIESHLGDGSRFGTEIVFLREREKLGTAGALSLIEETPEGPLLLMNGDVFTSINYQSLLDFHLKHESLLTVAAIDYHVEIPYGVIKTEGPFAVRLEEKPSQQFLCNAGIYALSPEAVSQVPRNQPYNMTDLIESNLNSQPGVAVFPVHEYWSDIGTHAELDKARTELKLARETLDGLDQDDESAVHLLLNQRRAA</sequence>
<feature type="domain" description="CBS" evidence="2">
    <location>
        <begin position="1"/>
        <end position="61"/>
    </location>
</feature>
<evidence type="ECO:0000256" key="1">
    <source>
        <dbReference type="PROSITE-ProRule" id="PRU00703"/>
    </source>
</evidence>
<evidence type="ECO:0000313" key="3">
    <source>
        <dbReference type="EMBL" id="QGQ22285.1"/>
    </source>
</evidence>
<reference evidence="3 4" key="1">
    <citation type="submission" date="2019-09" db="EMBL/GenBank/DDBJ databases">
        <title>Gimesia benthica sp. nov., a novel bacterium isolated from deep-sea water of the Northwest Indian Ocean.</title>
        <authorList>
            <person name="Dai X."/>
        </authorList>
    </citation>
    <scope>NUCLEOTIDE SEQUENCE [LARGE SCALE GENOMIC DNA]</scope>
    <source>
        <strain evidence="3 4">E7</strain>
    </source>
</reference>
<dbReference type="Pfam" id="PF00571">
    <property type="entry name" value="CBS"/>
    <property type="match status" value="1"/>
</dbReference>
<accession>A0A6I6AAC5</accession>
<gene>
    <name evidence="3" type="ORF">F1728_06150</name>
</gene>
<dbReference type="InterPro" id="IPR029044">
    <property type="entry name" value="Nucleotide-diphossugar_trans"/>
</dbReference>
<dbReference type="EMBL" id="CP043930">
    <property type="protein sequence ID" value="QGQ22285.1"/>
    <property type="molecule type" value="Genomic_DNA"/>
</dbReference>
<dbReference type="KEGG" id="gim:F1728_06150"/>